<evidence type="ECO:0000313" key="2">
    <source>
        <dbReference type="Proteomes" id="UP000324800"/>
    </source>
</evidence>
<dbReference type="Proteomes" id="UP000324800">
    <property type="component" value="Unassembled WGS sequence"/>
</dbReference>
<sequence>NLNPTIDLFSQYFNNLLQIFMSTISEHGEIAIDALNQTWKMELSLIHPLIPLLPAVLKKIREEQIEAMIITPLWPGQIWRSKRFFSFVLTIAFAKFHSHPRNITV</sequence>
<feature type="non-terminal residue" evidence="1">
    <location>
        <position position="1"/>
    </location>
</feature>
<proteinExistence type="predicted"/>
<name>A0A5J4R3T2_9EUKA</name>
<dbReference type="EMBL" id="SNRW01043385">
    <property type="protein sequence ID" value="KAA6328175.1"/>
    <property type="molecule type" value="Genomic_DNA"/>
</dbReference>
<reference evidence="1 2" key="1">
    <citation type="submission" date="2019-03" db="EMBL/GenBank/DDBJ databases">
        <title>Single cell metagenomics reveals metabolic interactions within the superorganism composed of flagellate Streblomastix strix and complex community of Bacteroidetes bacteria on its surface.</title>
        <authorList>
            <person name="Treitli S.C."/>
            <person name="Kolisko M."/>
            <person name="Husnik F."/>
            <person name="Keeling P."/>
            <person name="Hampl V."/>
        </authorList>
    </citation>
    <scope>NUCLEOTIDE SEQUENCE [LARGE SCALE GENOMIC DNA]</scope>
    <source>
        <strain evidence="1">ST1C</strain>
    </source>
</reference>
<comment type="caution">
    <text evidence="1">The sequence shown here is derived from an EMBL/GenBank/DDBJ whole genome shotgun (WGS) entry which is preliminary data.</text>
</comment>
<dbReference type="AlphaFoldDB" id="A0A5J4R3T2"/>
<organism evidence="1 2">
    <name type="scientific">Streblomastix strix</name>
    <dbReference type="NCBI Taxonomy" id="222440"/>
    <lineage>
        <taxon>Eukaryota</taxon>
        <taxon>Metamonada</taxon>
        <taxon>Preaxostyla</taxon>
        <taxon>Oxymonadida</taxon>
        <taxon>Streblomastigidae</taxon>
        <taxon>Streblomastix</taxon>
    </lineage>
</organism>
<evidence type="ECO:0000313" key="1">
    <source>
        <dbReference type="EMBL" id="KAA6328175.1"/>
    </source>
</evidence>
<accession>A0A5J4R3T2</accession>
<gene>
    <name evidence="1" type="ORF">EZS28_053746</name>
</gene>
<protein>
    <submittedName>
        <fullName evidence="1">Uncharacterized protein</fullName>
    </submittedName>
</protein>